<evidence type="ECO:0000313" key="1">
    <source>
        <dbReference type="EMBL" id="KAI9913583.1"/>
    </source>
</evidence>
<comment type="caution">
    <text evidence="1">The sequence shown here is derived from an EMBL/GenBank/DDBJ whole genome shotgun (WGS) entry which is preliminary data.</text>
</comment>
<sequence length="396" mass="44477">MSSSRAAHIRNKRLFRFEITPLVNGPHERTLFFQVPKWCVCDHLEYGDVLTSYIFNFSFLIRVTSPAHSNRHAKLLVVKGDERSEQLPVGLRSCYIIGRNEELTSVHLSSTCTFAHNEHKNCLIDLNSAQGTFVNNTELVPNEPFQMQSGDLIEFGASSKKYTFQNMLTDGEEGIEKKAPKQSDAVSENPELQEMMREMQSFGKKPNQKQYDKKKMTTDDFKSRGTENTEIAAMTAQMLATSAQITKSVDGQEAKRSDEGVDTGSTEGFESSDEDDDGVQDDVAHRYGLPKSHEVALNVEEGYLLVAVSYIPSENRLIAATGSSQPKVLTREEVEKMQFAMGDMYVVDMANTNGHTHTATGGQWHPKAREQMITSSLDSTVRLWKTMLIPFRNIDL</sequence>
<name>A0ACC0W444_9STRA</name>
<protein>
    <submittedName>
        <fullName evidence="1">Uncharacterized protein</fullName>
    </submittedName>
</protein>
<dbReference type="Proteomes" id="UP001163321">
    <property type="component" value="Chromosome 4"/>
</dbReference>
<accession>A0ACC0W444</accession>
<dbReference type="EMBL" id="CM047583">
    <property type="protein sequence ID" value="KAI9913583.1"/>
    <property type="molecule type" value="Genomic_DNA"/>
</dbReference>
<organism evidence="1 2">
    <name type="scientific">Peronosclerospora sorghi</name>
    <dbReference type="NCBI Taxonomy" id="230839"/>
    <lineage>
        <taxon>Eukaryota</taxon>
        <taxon>Sar</taxon>
        <taxon>Stramenopiles</taxon>
        <taxon>Oomycota</taxon>
        <taxon>Peronosporomycetes</taxon>
        <taxon>Peronosporales</taxon>
        <taxon>Peronosporaceae</taxon>
        <taxon>Peronosclerospora</taxon>
    </lineage>
</organism>
<proteinExistence type="predicted"/>
<gene>
    <name evidence="1" type="ORF">PsorP6_006115</name>
</gene>
<keyword evidence="2" id="KW-1185">Reference proteome</keyword>
<reference evidence="1 2" key="1">
    <citation type="journal article" date="2022" name="bioRxiv">
        <title>The genome of the oomycete Peronosclerospora sorghi, a cosmopolitan pathogen of maize and sorghum, is inflated with dispersed pseudogenes.</title>
        <authorList>
            <person name="Fletcher K."/>
            <person name="Martin F."/>
            <person name="Isakeit T."/>
            <person name="Cavanaugh K."/>
            <person name="Magill C."/>
            <person name="Michelmore R."/>
        </authorList>
    </citation>
    <scope>NUCLEOTIDE SEQUENCE [LARGE SCALE GENOMIC DNA]</scope>
    <source>
        <strain evidence="1">P6</strain>
    </source>
</reference>
<evidence type="ECO:0000313" key="2">
    <source>
        <dbReference type="Proteomes" id="UP001163321"/>
    </source>
</evidence>